<dbReference type="EMBL" id="LSRP01000077">
    <property type="protein sequence ID" value="OJF98238.1"/>
    <property type="molecule type" value="Genomic_DNA"/>
</dbReference>
<feature type="signal peptide" evidence="1">
    <location>
        <begin position="1"/>
        <end position="24"/>
    </location>
</feature>
<dbReference type="AlphaFoldDB" id="A0A657LTS0"/>
<gene>
    <name evidence="2" type="ORF">AX760_14815</name>
</gene>
<feature type="chain" id="PRO_5024831251" evidence="1">
    <location>
        <begin position="25"/>
        <end position="126"/>
    </location>
</feature>
<evidence type="ECO:0000256" key="1">
    <source>
        <dbReference type="SAM" id="SignalP"/>
    </source>
</evidence>
<name>A0A657LTS0_9HYPH</name>
<sequence length="126" mass="13379">MRVPRKHGSIAVIAALAIPVAASAQEKFLDGAYGNKEGCTYANTGESSGADSFFLLTDEAITTAASYCAFKGPVRKSGASFSVRIDCEEEGMEGSVEETVDIRRTGPAYSIIFEDGNTWGPLDKCK</sequence>
<keyword evidence="1" id="KW-0732">Signal</keyword>
<comment type="caution">
    <text evidence="2">The sequence shown here is derived from an EMBL/GenBank/DDBJ whole genome shotgun (WGS) entry which is preliminary data.</text>
</comment>
<evidence type="ECO:0000313" key="3">
    <source>
        <dbReference type="Proteomes" id="UP000182661"/>
    </source>
</evidence>
<evidence type="ECO:0000313" key="2">
    <source>
        <dbReference type="EMBL" id="OJF98238.1"/>
    </source>
</evidence>
<dbReference type="Proteomes" id="UP000182661">
    <property type="component" value="Unassembled WGS sequence"/>
</dbReference>
<reference evidence="2 3" key="1">
    <citation type="submission" date="2016-02" db="EMBL/GenBank/DDBJ databases">
        <title>Genome sequencing of a beta-galactosidase producing bacteria Rhizobium sp. 59.</title>
        <authorList>
            <person name="Wang D."/>
            <person name="Kot W."/>
            <person name="Qin Y."/>
            <person name="Hansen L."/>
            <person name="Naqvi K."/>
            <person name="Rensing C."/>
        </authorList>
    </citation>
    <scope>NUCLEOTIDE SEQUENCE [LARGE SCALE GENOMIC DNA]</scope>
    <source>
        <strain evidence="2 3">59</strain>
    </source>
</reference>
<accession>A0A657LTS0</accession>
<keyword evidence="3" id="KW-1185">Reference proteome</keyword>
<organism evidence="2 3">
    <name type="scientific">Pararhizobium antarcticum</name>
    <dbReference type="NCBI Taxonomy" id="1798805"/>
    <lineage>
        <taxon>Bacteria</taxon>
        <taxon>Pseudomonadati</taxon>
        <taxon>Pseudomonadota</taxon>
        <taxon>Alphaproteobacteria</taxon>
        <taxon>Hyphomicrobiales</taxon>
        <taxon>Rhizobiaceae</taxon>
        <taxon>Rhizobium/Agrobacterium group</taxon>
        <taxon>Pararhizobium</taxon>
    </lineage>
</organism>
<proteinExistence type="predicted"/>
<protein>
    <submittedName>
        <fullName evidence="2">Uncharacterized protein</fullName>
    </submittedName>
</protein>